<comment type="similarity">
    <text evidence="2">Belongs to the glycosyltransferase 2 family.</text>
</comment>
<dbReference type="InterPro" id="IPR001173">
    <property type="entry name" value="Glyco_trans_2-like"/>
</dbReference>
<dbReference type="CDD" id="cd04186">
    <property type="entry name" value="GT_2_like_c"/>
    <property type="match status" value="1"/>
</dbReference>
<keyword evidence="4 7" id="KW-0808">Transferase</keyword>
<organism evidence="7 8">
    <name type="scientific">Clostridium beijerinckii</name>
    <name type="common">Clostridium MP</name>
    <dbReference type="NCBI Taxonomy" id="1520"/>
    <lineage>
        <taxon>Bacteria</taxon>
        <taxon>Bacillati</taxon>
        <taxon>Bacillota</taxon>
        <taxon>Clostridia</taxon>
        <taxon>Eubacteriales</taxon>
        <taxon>Clostridiaceae</taxon>
        <taxon>Clostridium</taxon>
    </lineage>
</organism>
<evidence type="ECO:0000313" key="7">
    <source>
        <dbReference type="EMBL" id="OOP73366.1"/>
    </source>
</evidence>
<dbReference type="GO" id="GO:0016757">
    <property type="term" value="F:glycosyltransferase activity"/>
    <property type="evidence" value="ECO:0007669"/>
    <property type="project" value="UniProtKB-KW"/>
</dbReference>
<dbReference type="AlphaFoldDB" id="A0A1S9N725"/>
<dbReference type="EMBL" id="MWMH01000003">
    <property type="protein sequence ID" value="OOP73366.1"/>
    <property type="molecule type" value="Genomic_DNA"/>
</dbReference>
<dbReference type="InterPro" id="IPR029063">
    <property type="entry name" value="SAM-dependent_MTases_sf"/>
</dbReference>
<dbReference type="Gene3D" id="3.40.50.150">
    <property type="entry name" value="Vaccinia Virus protein VP39"/>
    <property type="match status" value="1"/>
</dbReference>
<dbReference type="InterPro" id="IPR029044">
    <property type="entry name" value="Nucleotide-diphossugar_trans"/>
</dbReference>
<dbReference type="SUPFAM" id="SSF53335">
    <property type="entry name" value="S-adenosyl-L-methionine-dependent methyltransferases"/>
    <property type="match status" value="1"/>
</dbReference>
<dbReference type="Pfam" id="PF13847">
    <property type="entry name" value="Methyltransf_31"/>
    <property type="match status" value="1"/>
</dbReference>
<reference evidence="7 8" key="1">
    <citation type="submission" date="2017-02" db="EMBL/GenBank/DDBJ databases">
        <title>Genome sequence of Clostridium beijerinckii Br21.</title>
        <authorList>
            <person name="Fonseca B.C."/>
            <person name="Guazzaroni M.E."/>
            <person name="Riano-Pachon D.M."/>
            <person name="Reginatto V."/>
        </authorList>
    </citation>
    <scope>NUCLEOTIDE SEQUENCE [LARGE SCALE GENOMIC DNA]</scope>
    <source>
        <strain evidence="7 8">Br21</strain>
    </source>
</reference>
<comment type="pathway">
    <text evidence="1">Cell wall biogenesis; cell wall polysaccharide biosynthesis.</text>
</comment>
<accession>A0A1S9N725</accession>
<dbReference type="PANTHER" id="PTHR43179:SF12">
    <property type="entry name" value="GALACTOFURANOSYLTRANSFERASE GLFT2"/>
    <property type="match status" value="1"/>
</dbReference>
<keyword evidence="3" id="KW-0328">Glycosyltransferase</keyword>
<dbReference type="InterPro" id="IPR025714">
    <property type="entry name" value="Methyltranfer_dom"/>
</dbReference>
<feature type="domain" description="Glycosyltransferase 2-like" evidence="5">
    <location>
        <begin position="8"/>
        <end position="176"/>
    </location>
</feature>
<evidence type="ECO:0000313" key="8">
    <source>
        <dbReference type="Proteomes" id="UP000190959"/>
    </source>
</evidence>
<dbReference type="Proteomes" id="UP000190959">
    <property type="component" value="Unassembled WGS sequence"/>
</dbReference>
<dbReference type="Gene3D" id="3.90.550.10">
    <property type="entry name" value="Spore Coat Polysaccharide Biosynthesis Protein SpsA, Chain A"/>
    <property type="match status" value="1"/>
</dbReference>
<evidence type="ECO:0000256" key="2">
    <source>
        <dbReference type="ARBA" id="ARBA00006739"/>
    </source>
</evidence>
<comment type="caution">
    <text evidence="7">The sequence shown here is derived from an EMBL/GenBank/DDBJ whole genome shotgun (WGS) entry which is preliminary data.</text>
</comment>
<dbReference type="PANTHER" id="PTHR43179">
    <property type="entry name" value="RHAMNOSYLTRANSFERASE WBBL"/>
    <property type="match status" value="1"/>
</dbReference>
<name>A0A1S9N725_CLOBE</name>
<sequence length="473" mass="54930">MFENRKTSIIILTYNNINYNRICIESIRKYTAAGTYEIIIVDNNSTDGTKEWLKEQNDIKLILNDENVGFPRGCNLGIEAAEKDNDILLLNNDTKVSPKWLDNLKICLYSDESIGAVGPITNNCSNYQGINVPYITIDNMIEFASNNNISNPKRWEQKPRLIAFCMLIKRMVIDNIGNLDERFTPGNFEDDDLCMRIIDAGYKLMVCNDSFIHHFGSTSFKKDFTSFNNALIINAQKFESKWGFNSNNSSSIKFDIVGQINEPNEKELNILEFDCGLGATLFRLKYMYPNSKIYGIETNETIAKICGKMIEIMVEDFEDIYTMKFNENKLNFFDYIIIGDRLQLSKDPWKLLKELKNFLKPGGYIIATISNIMHYSVIKELLRGRFVYNKNSILNVRNFNKFFTLGDIHEIFKESGYVNPYVFHYYTEIPQEDNEFLNNLCSIIGNDMKEYFLSYEYVAKFQKDINDINSNIR</sequence>
<evidence type="ECO:0000259" key="5">
    <source>
        <dbReference type="Pfam" id="PF00535"/>
    </source>
</evidence>
<evidence type="ECO:0000256" key="1">
    <source>
        <dbReference type="ARBA" id="ARBA00004776"/>
    </source>
</evidence>
<dbReference type="CDD" id="cd02440">
    <property type="entry name" value="AdoMet_MTases"/>
    <property type="match status" value="1"/>
</dbReference>
<proteinExistence type="inferred from homology"/>
<feature type="domain" description="Methyltransferase" evidence="6">
    <location>
        <begin position="265"/>
        <end position="376"/>
    </location>
</feature>
<evidence type="ECO:0000256" key="3">
    <source>
        <dbReference type="ARBA" id="ARBA00022676"/>
    </source>
</evidence>
<dbReference type="Pfam" id="PF00535">
    <property type="entry name" value="Glycos_transf_2"/>
    <property type="match status" value="1"/>
</dbReference>
<protein>
    <submittedName>
        <fullName evidence="7">Glycosyl transferase</fullName>
    </submittedName>
</protein>
<evidence type="ECO:0000256" key="4">
    <source>
        <dbReference type="ARBA" id="ARBA00022679"/>
    </source>
</evidence>
<dbReference type="SUPFAM" id="SSF53448">
    <property type="entry name" value="Nucleotide-diphospho-sugar transferases"/>
    <property type="match status" value="1"/>
</dbReference>
<evidence type="ECO:0000259" key="6">
    <source>
        <dbReference type="Pfam" id="PF13847"/>
    </source>
</evidence>
<dbReference type="RefSeq" id="WP_078115494.1">
    <property type="nucleotide sequence ID" value="NZ_CP144906.1"/>
</dbReference>
<gene>
    <name evidence="7" type="ORF">CBEIBR21_10075</name>
</gene>